<protein>
    <submittedName>
        <fullName evidence="1">Uncharacterized protein</fullName>
    </submittedName>
</protein>
<dbReference type="RefSeq" id="WP_058230678.1">
    <property type="nucleotide sequence ID" value="NZ_FMYG01000001.1"/>
</dbReference>
<evidence type="ECO:0000313" key="1">
    <source>
        <dbReference type="EMBL" id="SDB82275.1"/>
    </source>
</evidence>
<accession>A0A1G6GKK4</accession>
<dbReference type="EMBL" id="FMYG01000001">
    <property type="protein sequence ID" value="SDB82275.1"/>
    <property type="molecule type" value="Genomic_DNA"/>
</dbReference>
<name>A0A1G6GKK4_9MICO</name>
<dbReference type="OrthoDB" id="5023161at2"/>
<organism evidence="1 2">
    <name type="scientific">Microbacterium enclense</name>
    <dbReference type="NCBI Taxonomy" id="993073"/>
    <lineage>
        <taxon>Bacteria</taxon>
        <taxon>Bacillati</taxon>
        <taxon>Actinomycetota</taxon>
        <taxon>Actinomycetes</taxon>
        <taxon>Micrococcales</taxon>
        <taxon>Microbacteriaceae</taxon>
        <taxon>Microbacterium</taxon>
    </lineage>
</organism>
<reference evidence="1 2" key="1">
    <citation type="submission" date="2016-09" db="EMBL/GenBank/DDBJ databases">
        <authorList>
            <person name="Capua I."/>
            <person name="De Benedictis P."/>
            <person name="Joannis T."/>
            <person name="Lombin L.H."/>
            <person name="Cattoli G."/>
        </authorList>
    </citation>
    <scope>NUCLEOTIDE SEQUENCE [LARGE SCALE GENOMIC DNA]</scope>
    <source>
        <strain evidence="1 2">NIO-1002</strain>
    </source>
</reference>
<dbReference type="STRING" id="993073.AS029_00565"/>
<evidence type="ECO:0000313" key="2">
    <source>
        <dbReference type="Proteomes" id="UP000183203"/>
    </source>
</evidence>
<dbReference type="Proteomes" id="UP000183203">
    <property type="component" value="Unassembled WGS sequence"/>
</dbReference>
<gene>
    <name evidence="1" type="ORF">SAMN05216418_0345</name>
</gene>
<dbReference type="AlphaFoldDB" id="A0A1G6GKK4"/>
<proteinExistence type="predicted"/>
<sequence length="125" mass="13475">MPVHSKKTLDHWVAEFAAARGGAEAVRVVVQEAGSGREAGLVVVPLENAPNTVWIEPQPDGDEMDWHVVIEQSDGVLDLSSFELNALTHELQIAAELCAFLQEKSLGYFDSEAEPTAEAESSTAD</sequence>